<name>A0ABT9QCS5_9ACTN</name>
<evidence type="ECO:0000313" key="2">
    <source>
        <dbReference type="Proteomes" id="UP001225356"/>
    </source>
</evidence>
<organism evidence="1 2">
    <name type="scientific">Streptosporangium lutulentum</name>
    <dbReference type="NCBI Taxonomy" id="1461250"/>
    <lineage>
        <taxon>Bacteria</taxon>
        <taxon>Bacillati</taxon>
        <taxon>Actinomycetota</taxon>
        <taxon>Actinomycetes</taxon>
        <taxon>Streptosporangiales</taxon>
        <taxon>Streptosporangiaceae</taxon>
        <taxon>Streptosporangium</taxon>
    </lineage>
</organism>
<proteinExistence type="predicted"/>
<sequence>MTYSLTRPDRLDLETFARATGTHPELVRRLVVLGVLEAQRDAAGRLWFPIPELRVMARVQRLRAGFSLNYAALGLVVHLLDRIAELEAALRDRSRPQGGSSWT</sequence>
<gene>
    <name evidence="1" type="ORF">J2853_003387</name>
</gene>
<dbReference type="EMBL" id="JAUSQU010000001">
    <property type="protein sequence ID" value="MDP9844176.1"/>
    <property type="molecule type" value="Genomic_DNA"/>
</dbReference>
<evidence type="ECO:0008006" key="3">
    <source>
        <dbReference type="Google" id="ProtNLM"/>
    </source>
</evidence>
<protein>
    <recommendedName>
        <fullName evidence="3">MerR HTH family regulatory protein</fullName>
    </recommendedName>
</protein>
<dbReference type="Gene3D" id="1.10.1660.10">
    <property type="match status" value="1"/>
</dbReference>
<comment type="caution">
    <text evidence="1">The sequence shown here is derived from an EMBL/GenBank/DDBJ whole genome shotgun (WGS) entry which is preliminary data.</text>
</comment>
<dbReference type="Proteomes" id="UP001225356">
    <property type="component" value="Unassembled WGS sequence"/>
</dbReference>
<accession>A0ABT9QCS5</accession>
<dbReference type="Pfam" id="PF13591">
    <property type="entry name" value="MerR_2"/>
    <property type="match status" value="1"/>
</dbReference>
<dbReference type="RefSeq" id="WP_307558843.1">
    <property type="nucleotide sequence ID" value="NZ_JAUSQU010000001.1"/>
</dbReference>
<keyword evidence="2" id="KW-1185">Reference proteome</keyword>
<reference evidence="1 2" key="1">
    <citation type="submission" date="2023-07" db="EMBL/GenBank/DDBJ databases">
        <title>Sequencing the genomes of 1000 actinobacteria strains.</title>
        <authorList>
            <person name="Klenk H.-P."/>
        </authorList>
    </citation>
    <scope>NUCLEOTIDE SEQUENCE [LARGE SCALE GENOMIC DNA]</scope>
    <source>
        <strain evidence="1 2">DSM 46740</strain>
    </source>
</reference>
<evidence type="ECO:0000313" key="1">
    <source>
        <dbReference type="EMBL" id="MDP9844176.1"/>
    </source>
</evidence>